<accession>A0ABV8HQD1</accession>
<feature type="compositionally biased region" description="Low complexity" evidence="1">
    <location>
        <begin position="529"/>
        <end position="559"/>
    </location>
</feature>
<evidence type="ECO:0000313" key="3">
    <source>
        <dbReference type="EMBL" id="MFC4034177.1"/>
    </source>
</evidence>
<dbReference type="InterPro" id="IPR005094">
    <property type="entry name" value="Endonuclease_MobA/VirD2"/>
</dbReference>
<dbReference type="Proteomes" id="UP001595765">
    <property type="component" value="Unassembled WGS sequence"/>
</dbReference>
<evidence type="ECO:0000313" key="4">
    <source>
        <dbReference type="Proteomes" id="UP001595765"/>
    </source>
</evidence>
<feature type="domain" description="MobA/VirD2-like nuclease" evidence="2">
    <location>
        <begin position="71"/>
        <end position="171"/>
    </location>
</feature>
<comment type="caution">
    <text evidence="3">The sequence shown here is derived from an EMBL/GenBank/DDBJ whole genome shotgun (WGS) entry which is preliminary data.</text>
</comment>
<evidence type="ECO:0000256" key="1">
    <source>
        <dbReference type="SAM" id="MobiDB-lite"/>
    </source>
</evidence>
<gene>
    <name evidence="3" type="ORF">ACFO3J_22260</name>
</gene>
<feature type="region of interest" description="Disordered" evidence="1">
    <location>
        <begin position="529"/>
        <end position="568"/>
    </location>
</feature>
<keyword evidence="4" id="KW-1185">Reference proteome</keyword>
<evidence type="ECO:0000259" key="2">
    <source>
        <dbReference type="Pfam" id="PF03432"/>
    </source>
</evidence>
<feature type="region of interest" description="Disordered" evidence="1">
    <location>
        <begin position="176"/>
        <end position="195"/>
    </location>
</feature>
<name>A0ABV8HQD1_9ACTN</name>
<protein>
    <submittedName>
        <fullName evidence="3">Relaxase/mobilization nuclease domain-containing protein</fullName>
    </submittedName>
</protein>
<reference evidence="4" key="1">
    <citation type="journal article" date="2019" name="Int. J. Syst. Evol. Microbiol.">
        <title>The Global Catalogue of Microorganisms (GCM) 10K type strain sequencing project: providing services to taxonomists for standard genome sequencing and annotation.</title>
        <authorList>
            <consortium name="The Broad Institute Genomics Platform"/>
            <consortium name="The Broad Institute Genome Sequencing Center for Infectious Disease"/>
            <person name="Wu L."/>
            <person name="Ma J."/>
        </authorList>
    </citation>
    <scope>NUCLEOTIDE SEQUENCE [LARGE SCALE GENOMIC DNA]</scope>
    <source>
        <strain evidence="4">CGMCC 4.7237</strain>
    </source>
</reference>
<organism evidence="3 4">
    <name type="scientific">Streptomyces polygonati</name>
    <dbReference type="NCBI Taxonomy" id="1617087"/>
    <lineage>
        <taxon>Bacteria</taxon>
        <taxon>Bacillati</taxon>
        <taxon>Actinomycetota</taxon>
        <taxon>Actinomycetes</taxon>
        <taxon>Kitasatosporales</taxon>
        <taxon>Streptomycetaceae</taxon>
        <taxon>Streptomyces</taxon>
    </lineage>
</organism>
<dbReference type="Pfam" id="PF03432">
    <property type="entry name" value="Relaxase"/>
    <property type="match status" value="1"/>
</dbReference>
<dbReference type="EMBL" id="JBHSBB010000014">
    <property type="protein sequence ID" value="MFC4034177.1"/>
    <property type="molecule type" value="Genomic_DNA"/>
</dbReference>
<dbReference type="RefSeq" id="WP_386431866.1">
    <property type="nucleotide sequence ID" value="NZ_JBHSBB010000014.1"/>
</dbReference>
<proteinExistence type="predicted"/>
<sequence length="568" mass="61397">MVPDVSTGERTRGLLAYLFGPGRRDEHTDPHIVAAFALPGLPDPGRLALSERQDALTDLAKYLDQPVRVREQRTGKKVPQYVWHCPVRTAPGDHYLTDEEWAEVARRVVEATGIAPRDDDSGCRWIAVRHAGDHIHIMATSVREDGRRPNTHRDGARAQKACREIEKEFGLRQLKSGDMTAPENPTSAERAKADRMGAAVTSREWLRDQAYAVLASARSEEEFFTVLSTLGIKAKKRIGPQTGEVTGYSLAAPGDTNTAGEPVYFSGSTLAPDLSLNRIREVLTTQQAAGYPVARPRPENPWAHAYEALHDTATVLDSGDDAAAQAHLAALGDLLHTAARSALPDTRAELRAAAAEFNRARRSVIRADHISAAAMRATAKNLVHAPSDPGGLAVAVIFALLQLAIAAAHWYEQRGYQQQAAAAHATVTHLRAGYQQAAAPVLADLAHRTPRPEIAQRFETAVRQTIPDQADRILTDPAWPALATTLAQAETAGHHVPNLLRQVAAGRELDSAQSPAEVINWRLTATPNRRAQAAQARSTTAGGTPAASAHVQASRPAAAPDRRTPRRS</sequence>